<dbReference type="RefSeq" id="XP_064669024.1">
    <property type="nucleotide sequence ID" value="XM_064815440.1"/>
</dbReference>
<protein>
    <submittedName>
        <fullName evidence="1">Uncharacterized protein</fullName>
    </submittedName>
</protein>
<dbReference type="AlphaFoldDB" id="A0AAN6TBR9"/>
<sequence>MSCAVMLPVSCFADWHTFMRRPACSPQPSKSLGPSVRLRFGLVVNPNYLLNAYVIYAASVRPCGPSPRRCDSSCLRCTPASASTTPAPSRPSWPWYLCPSLYYGFELVGLAHEGRVGRPSFRMPRRPARKADPDRYLFVWHRTDLKPWRW</sequence>
<evidence type="ECO:0000313" key="1">
    <source>
        <dbReference type="EMBL" id="KAK4111454.1"/>
    </source>
</evidence>
<dbReference type="EMBL" id="MU853346">
    <property type="protein sequence ID" value="KAK4111454.1"/>
    <property type="molecule type" value="Genomic_DNA"/>
</dbReference>
<organism evidence="1 2">
    <name type="scientific">Canariomyces notabilis</name>
    <dbReference type="NCBI Taxonomy" id="2074819"/>
    <lineage>
        <taxon>Eukaryota</taxon>
        <taxon>Fungi</taxon>
        <taxon>Dikarya</taxon>
        <taxon>Ascomycota</taxon>
        <taxon>Pezizomycotina</taxon>
        <taxon>Sordariomycetes</taxon>
        <taxon>Sordariomycetidae</taxon>
        <taxon>Sordariales</taxon>
        <taxon>Chaetomiaceae</taxon>
        <taxon>Canariomyces</taxon>
    </lineage>
</organism>
<evidence type="ECO:0000313" key="2">
    <source>
        <dbReference type="Proteomes" id="UP001302812"/>
    </source>
</evidence>
<accession>A0AAN6TBR9</accession>
<name>A0AAN6TBR9_9PEZI</name>
<dbReference type="Proteomes" id="UP001302812">
    <property type="component" value="Unassembled WGS sequence"/>
</dbReference>
<dbReference type="GeneID" id="89939565"/>
<reference evidence="1" key="2">
    <citation type="submission" date="2023-05" db="EMBL/GenBank/DDBJ databases">
        <authorList>
            <consortium name="Lawrence Berkeley National Laboratory"/>
            <person name="Steindorff A."/>
            <person name="Hensen N."/>
            <person name="Bonometti L."/>
            <person name="Westerberg I."/>
            <person name="Brannstrom I.O."/>
            <person name="Guillou S."/>
            <person name="Cros-Aarteil S."/>
            <person name="Calhoun S."/>
            <person name="Haridas S."/>
            <person name="Kuo A."/>
            <person name="Mondo S."/>
            <person name="Pangilinan J."/>
            <person name="Riley R."/>
            <person name="Labutti K."/>
            <person name="Andreopoulos B."/>
            <person name="Lipzen A."/>
            <person name="Chen C."/>
            <person name="Yanf M."/>
            <person name="Daum C."/>
            <person name="Ng V."/>
            <person name="Clum A."/>
            <person name="Ohm R."/>
            <person name="Martin F."/>
            <person name="Silar P."/>
            <person name="Natvig D."/>
            <person name="Lalanne C."/>
            <person name="Gautier V."/>
            <person name="Ament-Velasquez S.L."/>
            <person name="Kruys A."/>
            <person name="Hutchinson M.I."/>
            <person name="Powell A.J."/>
            <person name="Barry K."/>
            <person name="Miller A.N."/>
            <person name="Grigoriev I.V."/>
            <person name="Debuchy R."/>
            <person name="Gladieux P."/>
            <person name="Thoren M.H."/>
            <person name="Johannesson H."/>
        </authorList>
    </citation>
    <scope>NUCLEOTIDE SEQUENCE</scope>
    <source>
        <strain evidence="1">CBS 508.74</strain>
    </source>
</reference>
<keyword evidence="2" id="KW-1185">Reference proteome</keyword>
<gene>
    <name evidence="1" type="ORF">N656DRAFT_780743</name>
</gene>
<comment type="caution">
    <text evidence="1">The sequence shown here is derived from an EMBL/GenBank/DDBJ whole genome shotgun (WGS) entry which is preliminary data.</text>
</comment>
<proteinExistence type="predicted"/>
<reference evidence="1" key="1">
    <citation type="journal article" date="2023" name="Mol. Phylogenet. Evol.">
        <title>Genome-scale phylogeny and comparative genomics of the fungal order Sordariales.</title>
        <authorList>
            <person name="Hensen N."/>
            <person name="Bonometti L."/>
            <person name="Westerberg I."/>
            <person name="Brannstrom I.O."/>
            <person name="Guillou S."/>
            <person name="Cros-Aarteil S."/>
            <person name="Calhoun S."/>
            <person name="Haridas S."/>
            <person name="Kuo A."/>
            <person name="Mondo S."/>
            <person name="Pangilinan J."/>
            <person name="Riley R."/>
            <person name="LaButti K."/>
            <person name="Andreopoulos B."/>
            <person name="Lipzen A."/>
            <person name="Chen C."/>
            <person name="Yan M."/>
            <person name="Daum C."/>
            <person name="Ng V."/>
            <person name="Clum A."/>
            <person name="Steindorff A."/>
            <person name="Ohm R.A."/>
            <person name="Martin F."/>
            <person name="Silar P."/>
            <person name="Natvig D.O."/>
            <person name="Lalanne C."/>
            <person name="Gautier V."/>
            <person name="Ament-Velasquez S.L."/>
            <person name="Kruys A."/>
            <person name="Hutchinson M.I."/>
            <person name="Powell A.J."/>
            <person name="Barry K."/>
            <person name="Miller A.N."/>
            <person name="Grigoriev I.V."/>
            <person name="Debuchy R."/>
            <person name="Gladieux P."/>
            <person name="Hiltunen Thoren M."/>
            <person name="Johannesson H."/>
        </authorList>
    </citation>
    <scope>NUCLEOTIDE SEQUENCE</scope>
    <source>
        <strain evidence="1">CBS 508.74</strain>
    </source>
</reference>